<reference evidence="7 8" key="1">
    <citation type="submission" date="2019-11" db="EMBL/GenBank/DDBJ databases">
        <title>Novel species isolated from a subtropical stream in China.</title>
        <authorList>
            <person name="Lu H."/>
        </authorList>
    </citation>
    <scope>NUCLEOTIDE SEQUENCE [LARGE SCALE GENOMIC DNA]</scope>
    <source>
        <strain evidence="7 8">FT25W</strain>
    </source>
</reference>
<dbReference type="GO" id="GO:0016787">
    <property type="term" value="F:hydrolase activity"/>
    <property type="evidence" value="ECO:0007669"/>
    <property type="project" value="UniProtKB-KW"/>
</dbReference>
<dbReference type="PANTHER" id="PTHR42978">
    <property type="entry name" value="QUORUM-QUENCHING LACTONASE YTNP-RELATED-RELATED"/>
    <property type="match status" value="1"/>
</dbReference>
<dbReference type="Gene3D" id="3.60.15.10">
    <property type="entry name" value="Ribonuclease Z/Hydroxyacylglutathione hydrolase-like"/>
    <property type="match status" value="1"/>
</dbReference>
<dbReference type="Pfam" id="PF00753">
    <property type="entry name" value="Lactamase_B"/>
    <property type="match status" value="1"/>
</dbReference>
<gene>
    <name evidence="7" type="ORF">GJ697_20730</name>
</gene>
<feature type="domain" description="Metallo-beta-lactamase" evidence="6">
    <location>
        <begin position="87"/>
        <end position="292"/>
    </location>
</feature>
<keyword evidence="8" id="KW-1185">Reference proteome</keyword>
<dbReference type="Proteomes" id="UP000481037">
    <property type="component" value="Unassembled WGS sequence"/>
</dbReference>
<keyword evidence="3 7" id="KW-0378">Hydrolase</keyword>
<organism evidence="7 8">
    <name type="scientific">Duganella alba</name>
    <dbReference type="NCBI Taxonomy" id="2666081"/>
    <lineage>
        <taxon>Bacteria</taxon>
        <taxon>Pseudomonadati</taxon>
        <taxon>Pseudomonadota</taxon>
        <taxon>Betaproteobacteria</taxon>
        <taxon>Burkholderiales</taxon>
        <taxon>Oxalobacteraceae</taxon>
        <taxon>Telluria group</taxon>
        <taxon>Duganella</taxon>
    </lineage>
</organism>
<dbReference type="InterPro" id="IPR051013">
    <property type="entry name" value="MBL_superfamily_lactonases"/>
</dbReference>
<comment type="caution">
    <text evidence="7">The sequence shown here is derived from an EMBL/GenBank/DDBJ whole genome shotgun (WGS) entry which is preliminary data.</text>
</comment>
<keyword evidence="4" id="KW-0862">Zinc</keyword>
<comment type="similarity">
    <text evidence="1">Belongs to the metallo-beta-lactamase superfamily.</text>
</comment>
<proteinExistence type="inferred from homology"/>
<evidence type="ECO:0000313" key="7">
    <source>
        <dbReference type="EMBL" id="MRX10264.1"/>
    </source>
</evidence>
<dbReference type="GO" id="GO:0046872">
    <property type="term" value="F:metal ion binding"/>
    <property type="evidence" value="ECO:0007669"/>
    <property type="project" value="UniProtKB-KW"/>
</dbReference>
<keyword evidence="5" id="KW-0732">Signal</keyword>
<evidence type="ECO:0000256" key="5">
    <source>
        <dbReference type="SAM" id="SignalP"/>
    </source>
</evidence>
<dbReference type="AlphaFoldDB" id="A0A6L5QKE1"/>
<evidence type="ECO:0000256" key="1">
    <source>
        <dbReference type="ARBA" id="ARBA00007749"/>
    </source>
</evidence>
<evidence type="ECO:0000256" key="3">
    <source>
        <dbReference type="ARBA" id="ARBA00022801"/>
    </source>
</evidence>
<evidence type="ECO:0000256" key="4">
    <source>
        <dbReference type="ARBA" id="ARBA00022833"/>
    </source>
</evidence>
<dbReference type="CDD" id="cd07720">
    <property type="entry name" value="OPHC2-like_MBL-fold"/>
    <property type="match status" value="1"/>
</dbReference>
<dbReference type="EMBL" id="WKJM01000019">
    <property type="protein sequence ID" value="MRX10264.1"/>
    <property type="molecule type" value="Genomic_DNA"/>
</dbReference>
<dbReference type="InterPro" id="IPR001279">
    <property type="entry name" value="Metallo-B-lactamas"/>
</dbReference>
<feature type="signal peptide" evidence="5">
    <location>
        <begin position="1"/>
        <end position="26"/>
    </location>
</feature>
<evidence type="ECO:0000256" key="2">
    <source>
        <dbReference type="ARBA" id="ARBA00022723"/>
    </source>
</evidence>
<dbReference type="RefSeq" id="WP_154367861.1">
    <property type="nucleotide sequence ID" value="NZ_WKJM01000019.1"/>
</dbReference>
<sequence>MGNSALRSALASATLALGSFTFGAQAAAPLSKIATPGYARIMVGDVEVTPLSDGTADLPMVDLLKNDKAKTKAALDKAHLTTPTTTSTNAFLVNTGSKLILVDTGSGALFGPTLGKLADNLKASGYQPEQVDDILITHFHPDHVGGLMVNGKIAFPNATVHADKRDADYWLSQENMAHAPKDFTGFFQGAMTSLTPYVKAGKFKPFEHNGEVVPGISSLSSYGHTAGHTSYVVESKGKKLVILGDLIHVGAVQFDAPSVTIGFDSDPKQAYAARTAAFSMIAKEDDLVAAAHLQFPGLGYIRANGKSWTWTPANYTVRP</sequence>
<keyword evidence="2" id="KW-0479">Metal-binding</keyword>
<evidence type="ECO:0000313" key="8">
    <source>
        <dbReference type="Proteomes" id="UP000481037"/>
    </source>
</evidence>
<dbReference type="SUPFAM" id="SSF56281">
    <property type="entry name" value="Metallo-hydrolase/oxidoreductase"/>
    <property type="match status" value="1"/>
</dbReference>
<dbReference type="InterPro" id="IPR036866">
    <property type="entry name" value="RibonucZ/Hydroxyglut_hydro"/>
</dbReference>
<dbReference type="PANTHER" id="PTHR42978:SF6">
    <property type="entry name" value="QUORUM-QUENCHING LACTONASE YTNP-RELATED"/>
    <property type="match status" value="1"/>
</dbReference>
<evidence type="ECO:0000259" key="6">
    <source>
        <dbReference type="SMART" id="SM00849"/>
    </source>
</evidence>
<protein>
    <submittedName>
        <fullName evidence="7">MBL fold metallo-hydrolase</fullName>
    </submittedName>
</protein>
<dbReference type="SMART" id="SM00849">
    <property type="entry name" value="Lactamase_B"/>
    <property type="match status" value="1"/>
</dbReference>
<feature type="chain" id="PRO_5026877551" evidence="5">
    <location>
        <begin position="27"/>
        <end position="319"/>
    </location>
</feature>
<accession>A0A6L5QKE1</accession>
<name>A0A6L5QKE1_9BURK</name>